<evidence type="ECO:0000256" key="10">
    <source>
        <dbReference type="SAM" id="Phobius"/>
    </source>
</evidence>
<dbReference type="InterPro" id="IPR004813">
    <property type="entry name" value="OPT"/>
</dbReference>
<feature type="transmembrane region" description="Helical" evidence="10">
    <location>
        <begin position="313"/>
        <end position="336"/>
    </location>
</feature>
<dbReference type="OrthoDB" id="9986677at2759"/>
<dbReference type="Pfam" id="PF03169">
    <property type="entry name" value="OPT"/>
    <property type="match status" value="1"/>
</dbReference>
<dbReference type="SUPFAM" id="SSF53756">
    <property type="entry name" value="UDP-Glycosyltransferase/glycogen phosphorylase"/>
    <property type="match status" value="1"/>
</dbReference>
<feature type="transmembrane region" description="Helical" evidence="10">
    <location>
        <begin position="660"/>
        <end position="690"/>
    </location>
</feature>
<feature type="transmembrane region" description="Helical" evidence="10">
    <location>
        <begin position="110"/>
        <end position="129"/>
    </location>
</feature>
<evidence type="ECO:0000256" key="1">
    <source>
        <dbReference type="ARBA" id="ARBA00004141"/>
    </source>
</evidence>
<comment type="caution">
    <text evidence="11">The sequence shown here is derived from an EMBL/GenBank/DDBJ whole genome shotgun (WGS) entry which is preliminary data.</text>
</comment>
<dbReference type="NCBIfam" id="TIGR00727">
    <property type="entry name" value="ISP4_OPT"/>
    <property type="match status" value="1"/>
</dbReference>
<feature type="transmembrane region" description="Helical" evidence="10">
    <location>
        <begin position="86"/>
        <end position="104"/>
    </location>
</feature>
<evidence type="ECO:0000313" key="11">
    <source>
        <dbReference type="EMBL" id="KAG2191054.1"/>
    </source>
</evidence>
<organism evidence="11 12">
    <name type="scientific">Mucor plumbeus</name>
    <dbReference type="NCBI Taxonomy" id="97098"/>
    <lineage>
        <taxon>Eukaryota</taxon>
        <taxon>Fungi</taxon>
        <taxon>Fungi incertae sedis</taxon>
        <taxon>Mucoromycota</taxon>
        <taxon>Mucoromycotina</taxon>
        <taxon>Mucoromycetes</taxon>
        <taxon>Mucorales</taxon>
        <taxon>Mucorineae</taxon>
        <taxon>Mucoraceae</taxon>
        <taxon>Mucor</taxon>
    </lineage>
</organism>
<feature type="transmembrane region" description="Helical" evidence="10">
    <location>
        <begin position="180"/>
        <end position="199"/>
    </location>
</feature>
<name>A0A8H7QDU9_9FUNG</name>
<feature type="transmembrane region" description="Helical" evidence="10">
    <location>
        <begin position="476"/>
        <end position="496"/>
    </location>
</feature>
<evidence type="ECO:0000256" key="6">
    <source>
        <dbReference type="ARBA" id="ARBA00022856"/>
    </source>
</evidence>
<feature type="transmembrane region" description="Helical" evidence="10">
    <location>
        <begin position="628"/>
        <end position="648"/>
    </location>
</feature>
<keyword evidence="7" id="KW-0653">Protein transport</keyword>
<dbReference type="GO" id="GO:0015031">
    <property type="term" value="P:protein transport"/>
    <property type="evidence" value="ECO:0007669"/>
    <property type="project" value="UniProtKB-KW"/>
</dbReference>
<dbReference type="GO" id="GO:0008194">
    <property type="term" value="F:UDP-glycosyltransferase activity"/>
    <property type="evidence" value="ECO:0007669"/>
    <property type="project" value="InterPro"/>
</dbReference>
<dbReference type="GO" id="GO:0016020">
    <property type="term" value="C:membrane"/>
    <property type="evidence" value="ECO:0007669"/>
    <property type="project" value="UniProtKB-SubCell"/>
</dbReference>
<evidence type="ECO:0000313" key="12">
    <source>
        <dbReference type="Proteomes" id="UP000650833"/>
    </source>
</evidence>
<keyword evidence="8 10" id="KW-1133">Transmembrane helix</keyword>
<comment type="similarity">
    <text evidence="2">Belongs to the oligopeptide OPT transporter family.</text>
</comment>
<reference evidence="11" key="1">
    <citation type="submission" date="2020-12" db="EMBL/GenBank/DDBJ databases">
        <title>Metabolic potential, ecology and presence of endohyphal bacteria is reflected in genomic diversity of Mucoromycotina.</title>
        <authorList>
            <person name="Muszewska A."/>
            <person name="Okrasinska A."/>
            <person name="Steczkiewicz K."/>
            <person name="Drgas O."/>
            <person name="Orlowska M."/>
            <person name="Perlinska-Lenart U."/>
            <person name="Aleksandrzak-Piekarczyk T."/>
            <person name="Szatraj K."/>
            <person name="Zielenkiewicz U."/>
            <person name="Pilsyk S."/>
            <person name="Malc E."/>
            <person name="Mieczkowski P."/>
            <person name="Kruszewska J.S."/>
            <person name="Biernat P."/>
            <person name="Pawlowska J."/>
        </authorList>
    </citation>
    <scope>NUCLEOTIDE SEQUENCE</scope>
    <source>
        <strain evidence="11">CBS 226.32</strain>
    </source>
</reference>
<feature type="transmembrane region" description="Helical" evidence="10">
    <location>
        <begin position="508"/>
        <end position="528"/>
    </location>
</feature>
<dbReference type="GO" id="GO:0035673">
    <property type="term" value="F:oligopeptide transmembrane transporter activity"/>
    <property type="evidence" value="ECO:0007669"/>
    <property type="project" value="InterPro"/>
</dbReference>
<keyword evidence="12" id="KW-1185">Reference proteome</keyword>
<dbReference type="Proteomes" id="UP000650833">
    <property type="component" value="Unassembled WGS sequence"/>
</dbReference>
<dbReference type="Pfam" id="PF00201">
    <property type="entry name" value="UDPGT"/>
    <property type="match status" value="1"/>
</dbReference>
<evidence type="ECO:0000256" key="9">
    <source>
        <dbReference type="ARBA" id="ARBA00023136"/>
    </source>
</evidence>
<feature type="transmembrane region" description="Helical" evidence="10">
    <location>
        <begin position="240"/>
        <end position="258"/>
    </location>
</feature>
<dbReference type="PANTHER" id="PTHR22601">
    <property type="entry name" value="ISP4 LIKE PROTEIN"/>
    <property type="match status" value="1"/>
</dbReference>
<accession>A0A8H7QDU9</accession>
<evidence type="ECO:0000256" key="5">
    <source>
        <dbReference type="ARBA" id="ARBA00022692"/>
    </source>
</evidence>
<evidence type="ECO:0000256" key="2">
    <source>
        <dbReference type="ARBA" id="ARBA00008807"/>
    </source>
</evidence>
<feature type="transmembrane region" description="Helical" evidence="10">
    <location>
        <begin position="1162"/>
        <end position="1189"/>
    </location>
</feature>
<comment type="subcellular location">
    <subcellularLocation>
        <location evidence="1">Membrane</location>
        <topology evidence="1">Multi-pass membrane protein</topology>
    </subcellularLocation>
</comment>
<feature type="transmembrane region" description="Helical" evidence="10">
    <location>
        <begin position="150"/>
        <end position="168"/>
    </location>
</feature>
<keyword evidence="6" id="KW-0571">Peptide transport</keyword>
<keyword evidence="9 10" id="KW-0472">Membrane</keyword>
<dbReference type="InterPro" id="IPR004648">
    <property type="entry name" value="Oligpept_transpt"/>
</dbReference>
<feature type="transmembrane region" description="Helical" evidence="10">
    <location>
        <begin position="558"/>
        <end position="577"/>
    </location>
</feature>
<protein>
    <submittedName>
        <fullName evidence="11">Uncharacterized protein</fullName>
    </submittedName>
</protein>
<dbReference type="AlphaFoldDB" id="A0A8H7QDU9"/>
<proteinExistence type="inferred from homology"/>
<evidence type="ECO:0000256" key="3">
    <source>
        <dbReference type="ARBA" id="ARBA00022448"/>
    </source>
</evidence>
<keyword evidence="4" id="KW-0808">Transferase</keyword>
<evidence type="ECO:0000256" key="8">
    <source>
        <dbReference type="ARBA" id="ARBA00022989"/>
    </source>
</evidence>
<dbReference type="EMBL" id="JAEPRC010000873">
    <property type="protein sequence ID" value="KAG2191054.1"/>
    <property type="molecule type" value="Genomic_DNA"/>
</dbReference>
<dbReference type="Gene3D" id="3.40.50.2000">
    <property type="entry name" value="Glycogen Phosphorylase B"/>
    <property type="match status" value="1"/>
</dbReference>
<evidence type="ECO:0000256" key="7">
    <source>
        <dbReference type="ARBA" id="ARBA00022927"/>
    </source>
</evidence>
<dbReference type="InterPro" id="IPR002213">
    <property type="entry name" value="UDP_glucos_trans"/>
</dbReference>
<dbReference type="CDD" id="cd03784">
    <property type="entry name" value="GT1_Gtf-like"/>
    <property type="match status" value="1"/>
</dbReference>
<keyword evidence="5 10" id="KW-0812">Transmembrane</keyword>
<gene>
    <name evidence="11" type="ORF">INT46_007826</name>
</gene>
<feature type="transmembrane region" description="Helical" evidence="10">
    <location>
        <begin position="389"/>
        <end position="414"/>
    </location>
</feature>
<dbReference type="NCBIfam" id="TIGR00728">
    <property type="entry name" value="OPT_sfam"/>
    <property type="match status" value="1"/>
</dbReference>
<feature type="transmembrane region" description="Helical" evidence="10">
    <location>
        <begin position="450"/>
        <end position="469"/>
    </location>
</feature>
<keyword evidence="3" id="KW-0813">Transport</keyword>
<evidence type="ECO:0000256" key="4">
    <source>
        <dbReference type="ARBA" id="ARBA00022679"/>
    </source>
</evidence>
<sequence>MSKEVDDINKTPESLHGTLEKIDSDFKEKDFSQTPWVADKIGAYEEEDNGSNRSLQNEEDLDIAIVNDVALTEDDTSLKAVTVRSVFIGVILSCLSSSIAQLMVFKPVGIALTDTFMLIVAYVFCTFWAKVIPRGGWLNPGPFNVKEHTCIYVMISAANTSAYGTYILSAQELFYTETPGAAGSIFLLIGTQLVGYGIAGQLRPFLVYPSNMTWPTSLPVVSLIKTLNTDKQEAKWRTRFFFIIFVAIFVYEFIPQYMFPMLGGISIICLAKDNSHWVQRLFGGLGTNEGMGMFQISLDWNLLSTQNPLYIPLWIQLNVYGGIALLWILAPLLYYYDVWNAQSFPYLSNAIFQRFDNGTSQVYPQHEVLNADNSLNYTRLEEIGRPQFATVYAVNYIFINFAVTATITHVALFYGKSIWQNFKRSKTFKDNGETDIHMKLMAAYPEVPSWWYYFVFISGIGLNIGIAYANHSQLPWWGVLLAIAISTVLSLPLNLITAVTGYGFGLNVFTEMICGFILPGYPIANMYFKTLGYNTMSQAGIMAQDLKIGHYLKVPPRLTFIHQIVGTIIGSLFNYIVNASITSSKRDVLLDPVGNQFWNGNTPQTINSAAVTWGAIGPMAMFGPDTQYYIFLWAFVIGFALPVPGYLLHRKYPNVGFDKFNIPMVLIGLCVMPGSNTSWITVSFILVLIFQAYLKTRHSTWFARHTYLISAALNSGTSLMDDQVKFGENFPDIETTSIAKPYLISKETHFLDNIRDVSTINFFTDFAIGLDVDYEDDYLLQLNLFKSKEIDLVLCDFMNTACHEAANTLKIPFIITSSGTSGDGTTAPYINNSPINMDNPTTEDETLSERLYNNWIKPIRFLIKLRKFLFEKRAKLKSLGIDPVFPADLRYKDCVKIFNSAWGFEFGRPLGPLIELVGPIVPKKSTRKLTPDIEEFLHTHERVAYIAFGQHAIVNKSDITLILTGLIEAHETKELDGIIWATRGIEERLFPEVIVSQNNVTYNIHSFFKNSNTGSIKFINWAPQLAILSHTSTRVFVSHGGTGSIQEAYFGGVRLIVYPFFADQIPNAITVEKFGTGRRLDYRSTQDEATKLIKSVIKDDLGQFQKNVDKFKALTQIKSKHGSIRGADITEEVLFMHENGLLPHRLDVKLRMSWIKANNLDIYAVVAGGFTGFLLFISYLVCTLFKLIIKTIKAQKKLKTF</sequence>